<dbReference type="STRING" id="1196081.A0A364KM88"/>
<dbReference type="Proteomes" id="UP000249363">
    <property type="component" value="Unassembled WGS sequence"/>
</dbReference>
<evidence type="ECO:0000313" key="1">
    <source>
        <dbReference type="EMBL" id="RAO64652.1"/>
    </source>
</evidence>
<gene>
    <name evidence="1" type="ORF">BHQ10_000664</name>
</gene>
<sequence>MYDSTPHMTFVGSALYDVAQYPENIKDDVFTYYCTKSHVKVMNQYNISKLLLLYAVIKLSSSVDDSIVINTLDPCFCKTGLGGESSGSAKVARAIFASLFARTAEEGSRLIVKAASTGRESHGGYMRAGELQAYAPVITSAEGVQRSEHVWGALCSKLERLQPGVLANVTAV</sequence>
<dbReference type="EMBL" id="MIKG01000001">
    <property type="protein sequence ID" value="RAO64652.1"/>
    <property type="molecule type" value="Genomic_DNA"/>
</dbReference>
<protein>
    <submittedName>
        <fullName evidence="1">Uncharacterized protein</fullName>
    </submittedName>
</protein>
<keyword evidence="2" id="KW-1185">Reference proteome</keyword>
<proteinExistence type="predicted"/>
<evidence type="ECO:0000313" key="2">
    <source>
        <dbReference type="Proteomes" id="UP000249363"/>
    </source>
</evidence>
<dbReference type="AlphaFoldDB" id="A0A364KM88"/>
<reference evidence="1 2" key="1">
    <citation type="journal article" date="2017" name="Biotechnol. Biofuels">
        <title>Differential beta-glucosidase expression as a function of carbon source availability in Talaromyces amestolkiae: a genomic and proteomic approach.</title>
        <authorList>
            <person name="de Eugenio L.I."/>
            <person name="Mendez-Liter J.A."/>
            <person name="Nieto-Dominguez M."/>
            <person name="Alonso L."/>
            <person name="Gil-Munoz J."/>
            <person name="Barriuso J."/>
            <person name="Prieto A."/>
            <person name="Martinez M.J."/>
        </authorList>
    </citation>
    <scope>NUCLEOTIDE SEQUENCE [LARGE SCALE GENOMIC DNA]</scope>
    <source>
        <strain evidence="1 2">CIB</strain>
    </source>
</reference>
<organism evidence="1 2">
    <name type="scientific">Talaromyces amestolkiae</name>
    <dbReference type="NCBI Taxonomy" id="1196081"/>
    <lineage>
        <taxon>Eukaryota</taxon>
        <taxon>Fungi</taxon>
        <taxon>Dikarya</taxon>
        <taxon>Ascomycota</taxon>
        <taxon>Pezizomycotina</taxon>
        <taxon>Eurotiomycetes</taxon>
        <taxon>Eurotiomycetidae</taxon>
        <taxon>Eurotiales</taxon>
        <taxon>Trichocomaceae</taxon>
        <taxon>Talaromyces</taxon>
        <taxon>Talaromyces sect. Talaromyces</taxon>
    </lineage>
</organism>
<comment type="caution">
    <text evidence="1">The sequence shown here is derived from an EMBL/GenBank/DDBJ whole genome shotgun (WGS) entry which is preliminary data.</text>
</comment>
<name>A0A364KM88_TALAM</name>
<dbReference type="OrthoDB" id="4215944at2759"/>
<accession>A0A364KM88</accession>
<dbReference type="GeneID" id="63789881"/>
<dbReference type="Gene3D" id="3.40.50.720">
    <property type="entry name" value="NAD(P)-binding Rossmann-like Domain"/>
    <property type="match status" value="1"/>
</dbReference>
<dbReference type="RefSeq" id="XP_040729169.1">
    <property type="nucleotide sequence ID" value="XM_040879248.1"/>
</dbReference>